<dbReference type="AlphaFoldDB" id="A0A1W1B9V7"/>
<protein>
    <submittedName>
        <fullName evidence="1">Uncharacterized protein</fullName>
    </submittedName>
</protein>
<name>A0A1W1B9V7_9ZZZZ</name>
<proteinExistence type="predicted"/>
<dbReference type="EMBL" id="FPHE01000003">
    <property type="protein sequence ID" value="SFV50320.1"/>
    <property type="molecule type" value="Genomic_DNA"/>
</dbReference>
<sequence length="77" mass="8913">MKLYIKMVLTFLLLTGLLYSKSTTIKPISVKLIKSDSFFDKNQRVYKRASLAFLVKPVSFSSDLSLNFEKVFFLPKK</sequence>
<reference evidence="1" key="1">
    <citation type="submission" date="2016-10" db="EMBL/GenBank/DDBJ databases">
        <authorList>
            <person name="de Groot N.N."/>
        </authorList>
    </citation>
    <scope>NUCLEOTIDE SEQUENCE</scope>
</reference>
<evidence type="ECO:0000313" key="1">
    <source>
        <dbReference type="EMBL" id="SFV50320.1"/>
    </source>
</evidence>
<accession>A0A1W1B9V7</accession>
<gene>
    <name evidence="1" type="ORF">MNB_SV-12-1817</name>
</gene>
<organism evidence="1">
    <name type="scientific">hydrothermal vent metagenome</name>
    <dbReference type="NCBI Taxonomy" id="652676"/>
    <lineage>
        <taxon>unclassified sequences</taxon>
        <taxon>metagenomes</taxon>
        <taxon>ecological metagenomes</taxon>
    </lineage>
</organism>